<gene>
    <name evidence="2" type="ORF">PEVE_00044103</name>
</gene>
<feature type="non-terminal residue" evidence="2">
    <location>
        <position position="82"/>
    </location>
</feature>
<feature type="compositionally biased region" description="Low complexity" evidence="1">
    <location>
        <begin position="19"/>
        <end position="30"/>
    </location>
</feature>
<comment type="caution">
    <text evidence="2">The sequence shown here is derived from an EMBL/GenBank/DDBJ whole genome shotgun (WGS) entry which is preliminary data.</text>
</comment>
<evidence type="ECO:0000256" key="1">
    <source>
        <dbReference type="SAM" id="MobiDB-lite"/>
    </source>
</evidence>
<sequence length="82" mass="9256">MQKPLRDKRDLPSPTSTGARWWSRASSSSAPPGIHFSGEHRQQQERKKYSQVHCYLEELMVKINVTSMVKLASTSSKATLPV</sequence>
<dbReference type="Proteomes" id="UP001159427">
    <property type="component" value="Unassembled WGS sequence"/>
</dbReference>
<feature type="compositionally biased region" description="Basic and acidic residues" evidence="1">
    <location>
        <begin position="1"/>
        <end position="11"/>
    </location>
</feature>
<dbReference type="EMBL" id="CALNXI010000092">
    <property type="protein sequence ID" value="CAH3018632.1"/>
    <property type="molecule type" value="Genomic_DNA"/>
</dbReference>
<accession>A0ABN8LSV7</accession>
<protein>
    <submittedName>
        <fullName evidence="2">Uncharacterized protein</fullName>
    </submittedName>
</protein>
<reference evidence="2 3" key="1">
    <citation type="submission" date="2022-05" db="EMBL/GenBank/DDBJ databases">
        <authorList>
            <consortium name="Genoscope - CEA"/>
            <person name="William W."/>
        </authorList>
    </citation>
    <scope>NUCLEOTIDE SEQUENCE [LARGE SCALE GENOMIC DNA]</scope>
</reference>
<feature type="compositionally biased region" description="Basic and acidic residues" evidence="1">
    <location>
        <begin position="37"/>
        <end position="48"/>
    </location>
</feature>
<proteinExistence type="predicted"/>
<keyword evidence="3" id="KW-1185">Reference proteome</keyword>
<evidence type="ECO:0000313" key="3">
    <source>
        <dbReference type="Proteomes" id="UP001159427"/>
    </source>
</evidence>
<organism evidence="2 3">
    <name type="scientific">Porites evermanni</name>
    <dbReference type="NCBI Taxonomy" id="104178"/>
    <lineage>
        <taxon>Eukaryota</taxon>
        <taxon>Metazoa</taxon>
        <taxon>Cnidaria</taxon>
        <taxon>Anthozoa</taxon>
        <taxon>Hexacorallia</taxon>
        <taxon>Scleractinia</taxon>
        <taxon>Fungiina</taxon>
        <taxon>Poritidae</taxon>
        <taxon>Porites</taxon>
    </lineage>
</organism>
<name>A0ABN8LSV7_9CNID</name>
<evidence type="ECO:0000313" key="2">
    <source>
        <dbReference type="EMBL" id="CAH3018632.1"/>
    </source>
</evidence>
<feature type="region of interest" description="Disordered" evidence="1">
    <location>
        <begin position="1"/>
        <end position="49"/>
    </location>
</feature>